<gene>
    <name evidence="3" type="ORF">H9901_05035</name>
</gene>
<dbReference type="SUPFAM" id="SSF52540">
    <property type="entry name" value="P-loop containing nucleoside triphosphate hydrolases"/>
    <property type="match status" value="2"/>
</dbReference>
<dbReference type="NCBIfam" id="NF012027">
    <property type="entry name" value="PRK15483.1"/>
    <property type="match status" value="1"/>
</dbReference>
<dbReference type="Pfam" id="PF04851">
    <property type="entry name" value="ResIII"/>
    <property type="match status" value="1"/>
</dbReference>
<feature type="domain" description="Helicase/UvrB N-terminal" evidence="1">
    <location>
        <begin position="9"/>
        <end position="227"/>
    </location>
</feature>
<accession>A0A948X3K7</accession>
<comment type="caution">
    <text evidence="3">The sequence shown here is derived from an EMBL/GenBank/DDBJ whole genome shotgun (WGS) entry which is preliminary data.</text>
</comment>
<dbReference type="Gene3D" id="3.40.50.300">
    <property type="entry name" value="P-loop containing nucleotide triphosphate hydrolases"/>
    <property type="match status" value="2"/>
</dbReference>
<name>A0A948X3K7_9LACO</name>
<evidence type="ECO:0000313" key="4">
    <source>
        <dbReference type="Proteomes" id="UP000777303"/>
    </source>
</evidence>
<reference evidence="3" key="2">
    <citation type="submission" date="2021-04" db="EMBL/GenBank/DDBJ databases">
        <authorList>
            <person name="Gilroy R."/>
        </authorList>
    </citation>
    <scope>NUCLEOTIDE SEQUENCE</scope>
    <source>
        <strain evidence="3">F6-6636</strain>
    </source>
</reference>
<dbReference type="AlphaFoldDB" id="A0A948X3K7"/>
<dbReference type="GO" id="GO:0005524">
    <property type="term" value="F:ATP binding"/>
    <property type="evidence" value="ECO:0007669"/>
    <property type="project" value="InterPro"/>
</dbReference>
<evidence type="ECO:0000259" key="2">
    <source>
        <dbReference type="Pfam" id="PF19778"/>
    </source>
</evidence>
<keyword evidence="3" id="KW-0255">Endonuclease</keyword>
<dbReference type="Pfam" id="PF19778">
    <property type="entry name" value="RE_endonuc"/>
    <property type="match status" value="1"/>
</dbReference>
<dbReference type="InterPro" id="IPR050742">
    <property type="entry name" value="Helicase_Restrict-Modif_Enz"/>
</dbReference>
<proteinExistence type="predicted"/>
<evidence type="ECO:0000259" key="1">
    <source>
        <dbReference type="Pfam" id="PF04851"/>
    </source>
</evidence>
<protein>
    <submittedName>
        <fullName evidence="3">Type III restriction-modification system endonuclease</fullName>
    </submittedName>
</protein>
<evidence type="ECO:0000313" key="3">
    <source>
        <dbReference type="EMBL" id="MBU3852045.1"/>
    </source>
</evidence>
<keyword evidence="3" id="KW-0378">Hydrolase</keyword>
<dbReference type="EMBL" id="JAHLFS010000061">
    <property type="protein sequence ID" value="MBU3852045.1"/>
    <property type="molecule type" value="Genomic_DNA"/>
</dbReference>
<reference evidence="3" key="1">
    <citation type="journal article" date="2021" name="PeerJ">
        <title>Extensive microbial diversity within the chicken gut microbiome revealed by metagenomics and culture.</title>
        <authorList>
            <person name="Gilroy R."/>
            <person name="Ravi A."/>
            <person name="Getino M."/>
            <person name="Pursley I."/>
            <person name="Horton D.L."/>
            <person name="Alikhan N.F."/>
            <person name="Baker D."/>
            <person name="Gharbi K."/>
            <person name="Hall N."/>
            <person name="Watson M."/>
            <person name="Adriaenssens E.M."/>
            <person name="Foster-Nyarko E."/>
            <person name="Jarju S."/>
            <person name="Secka A."/>
            <person name="Antonio M."/>
            <person name="Oren A."/>
            <person name="Chaudhuri R.R."/>
            <person name="La Ragione R."/>
            <person name="Hildebrand F."/>
            <person name="Pallen M.J."/>
        </authorList>
    </citation>
    <scope>NUCLEOTIDE SEQUENCE</scope>
    <source>
        <strain evidence="3">F6-6636</strain>
    </source>
</reference>
<dbReference type="Proteomes" id="UP000777303">
    <property type="component" value="Unassembled WGS sequence"/>
</dbReference>
<dbReference type="InterPro" id="IPR006935">
    <property type="entry name" value="Helicase/UvrB_N"/>
</dbReference>
<dbReference type="GO" id="GO:0003677">
    <property type="term" value="F:DNA binding"/>
    <property type="evidence" value="ECO:0007669"/>
    <property type="project" value="InterPro"/>
</dbReference>
<dbReference type="InterPro" id="IPR045572">
    <property type="entry name" value="RE_endonuc_C"/>
</dbReference>
<sequence>MKIVLEDLPHQKAALDAISKNFPDIDTQVKNNPNYANPLIKHAYDESYFIDIKMETGTGKTYVYTRMMYELHKRGIFKFVIVVPNPSIKEGTKNFIESDYAKRHFNEYYENVHINLNVINAGDFASKGGRREFPTQLSQFVEASKANTNQIEVLLINSGMLYSKSMTRDDYDQTLGGGENSPVKAIAATRPVIIIDEPHHFANTTKSYKAIQELHPQSIVRFGATFPLKVTGKGRDKETKHDYYRGIPQYNLNAVESFNQGLVKEIDVIYPNLPEDVAKNTYKIKSTSKNELVLQDINKKNYSVSNGENLNEVNSDFEGNITYNGGNSKGGILSNGLEVTAGMKLIPGTFTTSYQEKIIKQAINEHFRQEEANFLRINNAPKIKTLSLFFIDSVDSYGRRKTNGNGREKGWLIQIFEKLLREKLQTEIHKYKNASNSREAEYCDFLQATLNSLNSPHQKVYAGYFSGDRTTKNGNEDVSAEVDDILKNKEKLISFKDEKGNWITRRFLFSQWTLRDGWDNPNVFVIAKLRTSGSENSKIQEVGRGLRLPVDENGKRVHQDEFISRLSFLVGYDEKDFANKLVDQINSDVPIQFNQSKLDDKAINMIVDEKRKTDKSFDEDTLLNDLGKHHIIDFACKFNDKVCLNGKEMSGFEALEELYPCIKNERLADDKVSSTSQQPQSKMIKLKKENWRRFKKLWKKLVKRSIVIFDRNQADQIEKLAQQVFSNSDNYVLQSVQFKQQRVDVVENESIISEQVQNDNDDYETMKYGTFLKQIALQTSLQPTLINKYIIQEMKHKNNATRYINEKTMNKLINDFNDRFNACFENSYSYQSLDFSASTAVYDYEKDDFVDEVSPNLIGRNSDCAVKDDDKYLYDRPPLHYDSNDPELDILKHDYSNQKITVYGKLPKYAIKISRYDSGTTSPDFIFEIKQDNQEPKYLMVETKAKNMREDDKRIIQIQRKYFEALQEQNVYYKMATSDDQVQEILWKIENE</sequence>
<organism evidence="3 4">
    <name type="scientific">Candidatus Paralactobacillus gallistercoris</name>
    <dbReference type="NCBI Taxonomy" id="2838724"/>
    <lineage>
        <taxon>Bacteria</taxon>
        <taxon>Bacillati</taxon>
        <taxon>Bacillota</taxon>
        <taxon>Bacilli</taxon>
        <taxon>Lactobacillales</taxon>
        <taxon>Lactobacillaceae</taxon>
        <taxon>Lactobacillus</taxon>
    </lineage>
</organism>
<dbReference type="PANTHER" id="PTHR47396">
    <property type="entry name" value="TYPE I RESTRICTION ENZYME ECOKI R PROTEIN"/>
    <property type="match status" value="1"/>
</dbReference>
<dbReference type="GO" id="GO:0005829">
    <property type="term" value="C:cytosol"/>
    <property type="evidence" value="ECO:0007669"/>
    <property type="project" value="TreeGrafter"/>
</dbReference>
<feature type="domain" description="Type III restriction enzyme C-terminal endonuclease" evidence="2">
    <location>
        <begin position="871"/>
        <end position="976"/>
    </location>
</feature>
<dbReference type="PANTHER" id="PTHR47396:SF1">
    <property type="entry name" value="ATP-DEPENDENT HELICASE IRC3-RELATED"/>
    <property type="match status" value="1"/>
</dbReference>
<dbReference type="InterPro" id="IPR027417">
    <property type="entry name" value="P-loop_NTPase"/>
</dbReference>
<keyword evidence="3" id="KW-0540">Nuclease</keyword>
<dbReference type="GO" id="GO:0015668">
    <property type="term" value="F:type III site-specific deoxyribonuclease activity"/>
    <property type="evidence" value="ECO:0007669"/>
    <property type="project" value="InterPro"/>
</dbReference>